<reference evidence="2 6" key="3">
    <citation type="submission" date="2019-02" db="EMBL/GenBank/DDBJ databases">
        <title>Genome sequencing of Clostridium botulinum clinical isolates.</title>
        <authorList>
            <person name="Brunt J."/>
            <person name="Van Vliet A.H.M."/>
            <person name="Stringer S.C."/>
            <person name="Grant K.A."/>
            <person name="Carter A.C."/>
            <person name="Peck M.W."/>
        </authorList>
    </citation>
    <scope>NUCLEOTIDE SEQUENCE [LARGE SCALE GENOMIC DNA]</scope>
    <source>
        <strain evidence="2 6">H142660711</strain>
    </source>
</reference>
<dbReference type="EMBL" id="SWOY01000001">
    <property type="protein sequence ID" value="NFG16430.1"/>
    <property type="molecule type" value="Genomic_DNA"/>
</dbReference>
<gene>
    <name evidence="1" type="ORF">C7M56_10740</name>
    <name evidence="2" type="ORF">EXM69_05595</name>
    <name evidence="3" type="ORF">FC794_06425</name>
    <name evidence="4" type="ORF">JQS73_10780</name>
</gene>
<dbReference type="RefSeq" id="WP_003361887.1">
    <property type="nucleotide sequence ID" value="NZ_AP025140.1"/>
</dbReference>
<reference evidence="3 7" key="4">
    <citation type="submission" date="2019-04" db="EMBL/GenBank/DDBJ databases">
        <title>Genome sequencing of Clostridium botulinum Groups I-IV and Clostridium butyricum.</title>
        <authorList>
            <person name="Brunt J."/>
            <person name="Van Vliet A.H.M."/>
            <person name="Stringer S.C."/>
            <person name="Carter A.T."/>
            <person name="Peck M.W."/>
        </authorList>
    </citation>
    <scope>NUCLEOTIDE SEQUENCE [LARGE SCALE GENOMIC DNA]</scope>
    <source>
        <strain evidence="3 7">IFR 18/037</strain>
    </source>
</reference>
<proteinExistence type="predicted"/>
<dbReference type="EMBL" id="SGKC01000007">
    <property type="protein sequence ID" value="NEZ91432.1"/>
    <property type="molecule type" value="Genomic_DNA"/>
</dbReference>
<evidence type="ECO:0000313" key="2">
    <source>
        <dbReference type="EMBL" id="NEZ91432.1"/>
    </source>
</evidence>
<protein>
    <submittedName>
        <fullName evidence="2">Uncharacterized protein</fullName>
    </submittedName>
</protein>
<dbReference type="AlphaFoldDB" id="A0A0A2HKR5"/>
<reference evidence="4 8" key="1">
    <citation type="journal article" date="2014" name="J. Infect. Dis.">
        <title>Molecular characterization of a novel botulinum neurotoxin type H gene.</title>
        <authorList>
            <person name="Dover N."/>
            <person name="Barash J.R."/>
            <person name="Hill K.K."/>
            <person name="Xie G."/>
            <person name="Arnon S.S."/>
        </authorList>
    </citation>
    <scope>NUCLEOTIDE SEQUENCE [LARGE SCALE GENOMIC DNA]</scope>
    <source>
        <strain evidence="4 8">IBCA10-7060</strain>
    </source>
</reference>
<evidence type="ECO:0000313" key="1">
    <source>
        <dbReference type="EMBL" id="AVQ39134.1"/>
    </source>
</evidence>
<dbReference type="Proteomes" id="UP000473887">
    <property type="component" value="Unassembled WGS sequence"/>
</dbReference>
<evidence type="ECO:0000313" key="7">
    <source>
        <dbReference type="Proteomes" id="UP000478995"/>
    </source>
</evidence>
<evidence type="ECO:0000313" key="5">
    <source>
        <dbReference type="Proteomes" id="UP000240615"/>
    </source>
</evidence>
<evidence type="ECO:0000313" key="6">
    <source>
        <dbReference type="Proteomes" id="UP000473887"/>
    </source>
</evidence>
<evidence type="ECO:0000313" key="3">
    <source>
        <dbReference type="EMBL" id="NFG16430.1"/>
    </source>
</evidence>
<dbReference type="EMBL" id="CP027777">
    <property type="protein sequence ID" value="AVQ39134.1"/>
    <property type="molecule type" value="Genomic_DNA"/>
</dbReference>
<dbReference type="InterPro" id="IPR036388">
    <property type="entry name" value="WH-like_DNA-bd_sf"/>
</dbReference>
<sequence length="88" mass="9908">MKPLNYAILKYFTKVSEACADDVIKALKGQYGNFKALNKKAVINALLTAEANGLIEETRFDLDNNNELRVYYHAHAEGAETINKYIPD</sequence>
<organism evidence="2 6">
    <name type="scientific">Clostridium botulinum</name>
    <dbReference type="NCBI Taxonomy" id="1491"/>
    <lineage>
        <taxon>Bacteria</taxon>
        <taxon>Bacillati</taxon>
        <taxon>Bacillota</taxon>
        <taxon>Clostridia</taxon>
        <taxon>Eubacteriales</taxon>
        <taxon>Clostridiaceae</taxon>
        <taxon>Clostridium</taxon>
    </lineage>
</organism>
<reference evidence="4" key="5">
    <citation type="submission" date="2021-02" db="EMBL/GenBank/DDBJ databases">
        <authorList>
            <person name="Dover N."/>
            <person name="Barash J.R."/>
            <person name="Bell J.M."/>
            <person name="Sylvester M.D."/>
            <person name="Arnon S."/>
        </authorList>
    </citation>
    <scope>NUCLEOTIDE SEQUENCE</scope>
    <source>
        <strain evidence="4">IBCA10-7060</strain>
    </source>
</reference>
<dbReference type="Proteomes" id="UP000663464">
    <property type="component" value="Chromosome"/>
</dbReference>
<dbReference type="Proteomes" id="UP000478995">
    <property type="component" value="Unassembled WGS sequence"/>
</dbReference>
<name>A0A0A2HKR5_CLOBO</name>
<dbReference type="Proteomes" id="UP000240615">
    <property type="component" value="Chromosome"/>
</dbReference>
<reference evidence="1 5" key="2">
    <citation type="submission" date="2018-01" db="EMBL/GenBank/DDBJ databases">
        <title>Genetic Diversity of Clostridium botulinum in seafood.</title>
        <authorList>
            <person name="Athira V."/>
            <person name="Arun Jyothi P.V."/>
            <person name="Lalitha K.V."/>
            <person name="Joseph T.C."/>
        </authorList>
    </citation>
    <scope>NUCLEOTIDE SEQUENCE [LARGE SCALE GENOMIC DNA]</scope>
    <source>
        <strain evidence="1 5">Mfbjulcb8</strain>
    </source>
</reference>
<dbReference type="Gene3D" id="1.10.10.10">
    <property type="entry name" value="Winged helix-like DNA-binding domain superfamily/Winged helix DNA-binding domain"/>
    <property type="match status" value="1"/>
</dbReference>
<evidence type="ECO:0000313" key="8">
    <source>
        <dbReference type="Proteomes" id="UP000663464"/>
    </source>
</evidence>
<evidence type="ECO:0000313" key="4">
    <source>
        <dbReference type="EMBL" id="QRI51946.1"/>
    </source>
</evidence>
<dbReference type="OMA" id="YYRAHEE"/>
<accession>A0A0A2HKR5</accession>
<dbReference type="EMBL" id="CP069280">
    <property type="protein sequence ID" value="QRI51946.1"/>
    <property type="molecule type" value="Genomic_DNA"/>
</dbReference>